<dbReference type="Proteomes" id="UP000242415">
    <property type="component" value="Unassembled WGS sequence"/>
</dbReference>
<sequence>MRALVVDPQAPAALRLAEVPEPTPAPAQAVIEVHHASINYGELNGARSGQMPPGAVLGWDASGVVVEAAADGSGPPPGARVVAFASAAWAQLATVDANATAVVPTAVDLADAAALPVAGVTALQALRAGGPVLGKRVLVTGASGGVGRYAVQLAALAGATVVASVGSAARGEGLAELGADQVVVGLTGIDQPVDVILDNVGGPQLVEAWGLLAAGGSLQSIGWTAGEPATFPPYATVGAPKSLTSFTVTGNRGADLATLVTLVAEGSLSAEVCWRGSWDRVAEAAQALFGRRLTGKAVLDVG</sequence>
<dbReference type="InterPro" id="IPR013149">
    <property type="entry name" value="ADH-like_C"/>
</dbReference>
<accession>A0A1H3JGH9</accession>
<dbReference type="InterPro" id="IPR051397">
    <property type="entry name" value="Zn-ADH-like_protein"/>
</dbReference>
<keyword evidence="3" id="KW-1185">Reference proteome</keyword>
<dbReference type="SUPFAM" id="SSF51735">
    <property type="entry name" value="NAD(P)-binding Rossmann-fold domains"/>
    <property type="match status" value="1"/>
</dbReference>
<dbReference type="GO" id="GO:0016491">
    <property type="term" value="F:oxidoreductase activity"/>
    <property type="evidence" value="ECO:0007669"/>
    <property type="project" value="InterPro"/>
</dbReference>
<protein>
    <submittedName>
        <fullName evidence="2">NADPH:quinone reductase</fullName>
    </submittedName>
</protein>
<dbReference type="RefSeq" id="WP_091554551.1">
    <property type="nucleotide sequence ID" value="NZ_FNPH01000002.1"/>
</dbReference>
<dbReference type="CDD" id="cd08270">
    <property type="entry name" value="MDR4"/>
    <property type="match status" value="1"/>
</dbReference>
<dbReference type="OrthoDB" id="3813297at2"/>
<dbReference type="PANTHER" id="PTHR43677">
    <property type="entry name" value="SHORT-CHAIN DEHYDROGENASE/REDUCTASE"/>
    <property type="match status" value="1"/>
</dbReference>
<reference evidence="3" key="1">
    <citation type="submission" date="2016-10" db="EMBL/GenBank/DDBJ databases">
        <authorList>
            <person name="Varghese N."/>
            <person name="Submissions S."/>
        </authorList>
    </citation>
    <scope>NUCLEOTIDE SEQUENCE [LARGE SCALE GENOMIC DNA]</scope>
    <source>
        <strain evidence="3">DSM 45245</strain>
    </source>
</reference>
<evidence type="ECO:0000259" key="1">
    <source>
        <dbReference type="SMART" id="SM00829"/>
    </source>
</evidence>
<proteinExistence type="predicted"/>
<dbReference type="PANTHER" id="PTHR43677:SF4">
    <property type="entry name" value="QUINONE OXIDOREDUCTASE-LIKE PROTEIN 2"/>
    <property type="match status" value="1"/>
</dbReference>
<dbReference type="Gene3D" id="3.90.180.10">
    <property type="entry name" value="Medium-chain alcohol dehydrogenases, catalytic domain"/>
    <property type="match status" value="1"/>
</dbReference>
<dbReference type="InterPro" id="IPR013154">
    <property type="entry name" value="ADH-like_N"/>
</dbReference>
<gene>
    <name evidence="2" type="ORF">SAMN05444365_102106</name>
</gene>
<dbReference type="InterPro" id="IPR011032">
    <property type="entry name" value="GroES-like_sf"/>
</dbReference>
<dbReference type="Pfam" id="PF00107">
    <property type="entry name" value="ADH_zinc_N"/>
    <property type="match status" value="1"/>
</dbReference>
<dbReference type="Gene3D" id="3.40.50.720">
    <property type="entry name" value="NAD(P)-binding Rossmann-like Domain"/>
    <property type="match status" value="1"/>
</dbReference>
<dbReference type="InterPro" id="IPR020843">
    <property type="entry name" value="ER"/>
</dbReference>
<dbReference type="SMART" id="SM00829">
    <property type="entry name" value="PKS_ER"/>
    <property type="match status" value="1"/>
</dbReference>
<dbReference type="InterPro" id="IPR036291">
    <property type="entry name" value="NAD(P)-bd_dom_sf"/>
</dbReference>
<dbReference type="SUPFAM" id="SSF50129">
    <property type="entry name" value="GroES-like"/>
    <property type="match status" value="1"/>
</dbReference>
<dbReference type="EMBL" id="FNPH01000002">
    <property type="protein sequence ID" value="SDY38967.1"/>
    <property type="molecule type" value="Genomic_DNA"/>
</dbReference>
<dbReference type="Pfam" id="PF08240">
    <property type="entry name" value="ADH_N"/>
    <property type="match status" value="1"/>
</dbReference>
<dbReference type="AlphaFoldDB" id="A0A1H3JGH9"/>
<dbReference type="STRING" id="405436.SAMN05444365_102106"/>
<feature type="domain" description="Enoyl reductase (ER)" evidence="1">
    <location>
        <begin position="9"/>
        <end position="299"/>
    </location>
</feature>
<organism evidence="2 3">
    <name type="scientific">Micromonospora pattaloongensis</name>
    <dbReference type="NCBI Taxonomy" id="405436"/>
    <lineage>
        <taxon>Bacteria</taxon>
        <taxon>Bacillati</taxon>
        <taxon>Actinomycetota</taxon>
        <taxon>Actinomycetes</taxon>
        <taxon>Micromonosporales</taxon>
        <taxon>Micromonosporaceae</taxon>
        <taxon>Micromonospora</taxon>
    </lineage>
</organism>
<evidence type="ECO:0000313" key="3">
    <source>
        <dbReference type="Proteomes" id="UP000242415"/>
    </source>
</evidence>
<evidence type="ECO:0000313" key="2">
    <source>
        <dbReference type="EMBL" id="SDY38967.1"/>
    </source>
</evidence>
<name>A0A1H3JGH9_9ACTN</name>